<evidence type="ECO:0000256" key="3">
    <source>
        <dbReference type="ARBA" id="ARBA00022898"/>
    </source>
</evidence>
<evidence type="ECO:0000256" key="9">
    <source>
        <dbReference type="RuleBase" id="RU003738"/>
    </source>
</evidence>
<feature type="active site" description="Proton donor" evidence="8">
    <location>
        <position position="422"/>
    </location>
</feature>
<dbReference type="InterPro" id="IPR029066">
    <property type="entry name" value="PLP-binding_barrel"/>
</dbReference>
<dbReference type="KEGG" id="kcm:ABWK59_29920"/>
<keyword evidence="6" id="KW-0028">Amino-acid biosynthesis</keyword>
<proteinExistence type="inferred from homology"/>
<feature type="binding site" evidence="6">
    <location>
        <position position="423"/>
    </location>
    <ligand>
        <name>substrate</name>
    </ligand>
</feature>
<reference evidence="12" key="1">
    <citation type="submission" date="2024-06" db="EMBL/GenBank/DDBJ databases">
        <title>The genome sequences of Kitasatospora sp. strain HUAS MG31.</title>
        <authorList>
            <person name="Mo P."/>
        </authorList>
    </citation>
    <scope>NUCLEOTIDE SEQUENCE</scope>
    <source>
        <strain evidence="12">HUAS MG31</strain>
    </source>
</reference>
<gene>
    <name evidence="6 12" type="primary">lysA</name>
    <name evidence="12" type="ORF">ABWK59_29920</name>
</gene>
<name>A0AAU8K440_9ACTN</name>
<dbReference type="SUPFAM" id="SSF51419">
    <property type="entry name" value="PLP-binding barrel"/>
    <property type="match status" value="1"/>
</dbReference>
<dbReference type="Gene3D" id="2.40.37.10">
    <property type="entry name" value="Lyase, Ornithine Decarboxylase, Chain A, domain 1"/>
    <property type="match status" value="1"/>
</dbReference>
<dbReference type="PANTHER" id="PTHR43727:SF2">
    <property type="entry name" value="GROUP IV DECARBOXYLASE"/>
    <property type="match status" value="1"/>
</dbReference>
<comment type="catalytic activity">
    <reaction evidence="6 9">
        <text>meso-2,6-diaminopimelate + H(+) = L-lysine + CO2</text>
        <dbReference type="Rhea" id="RHEA:15101"/>
        <dbReference type="ChEBI" id="CHEBI:15378"/>
        <dbReference type="ChEBI" id="CHEBI:16526"/>
        <dbReference type="ChEBI" id="CHEBI:32551"/>
        <dbReference type="ChEBI" id="CHEBI:57791"/>
        <dbReference type="EC" id="4.1.1.20"/>
    </reaction>
</comment>
<keyword evidence="4 6" id="KW-0457">Lysine biosynthesis</keyword>
<organism evidence="12">
    <name type="scientific">Kitasatospora camelliae</name>
    <dbReference type="NCBI Taxonomy" id="3156397"/>
    <lineage>
        <taxon>Bacteria</taxon>
        <taxon>Bacillati</taxon>
        <taxon>Actinomycetota</taxon>
        <taxon>Actinomycetes</taxon>
        <taxon>Kitasatosporales</taxon>
        <taxon>Streptomycetaceae</taxon>
        <taxon>Kitasatospora</taxon>
    </lineage>
</organism>
<dbReference type="HAMAP" id="MF_02120">
    <property type="entry name" value="LysA"/>
    <property type="match status" value="1"/>
</dbReference>
<feature type="binding site" evidence="6">
    <location>
        <position position="354"/>
    </location>
    <ligand>
        <name>substrate</name>
    </ligand>
</feature>
<feature type="binding site" evidence="6">
    <location>
        <position position="391"/>
    </location>
    <ligand>
        <name>substrate</name>
    </ligand>
</feature>
<protein>
    <recommendedName>
        <fullName evidence="6 7">Diaminopimelate decarboxylase</fullName>
        <shortName evidence="6">DAP decarboxylase</shortName>
        <shortName evidence="6">DAPDC</shortName>
        <ecNumber evidence="6 7">4.1.1.20</ecNumber>
    </recommendedName>
</protein>
<dbReference type="FunFam" id="3.20.20.10:FF:000003">
    <property type="entry name" value="Diaminopimelate decarboxylase"/>
    <property type="match status" value="1"/>
</dbReference>
<evidence type="ECO:0000256" key="10">
    <source>
        <dbReference type="SAM" id="MobiDB-lite"/>
    </source>
</evidence>
<dbReference type="InterPro" id="IPR022653">
    <property type="entry name" value="De-COase2_pyr-phos_BS"/>
</dbReference>
<feature type="binding site" evidence="6">
    <location>
        <position position="452"/>
    </location>
    <ligand>
        <name>pyridoxal 5'-phosphate</name>
        <dbReference type="ChEBI" id="CHEBI:597326"/>
    </ligand>
</feature>
<dbReference type="EMBL" id="CP159872">
    <property type="protein sequence ID" value="XCM82830.1"/>
    <property type="molecule type" value="Genomic_DNA"/>
</dbReference>
<feature type="binding site" evidence="6">
    <location>
        <position position="309"/>
    </location>
    <ligand>
        <name>pyridoxal 5'-phosphate</name>
        <dbReference type="ChEBI" id="CHEBI:597326"/>
    </ligand>
</feature>
<dbReference type="PANTHER" id="PTHR43727">
    <property type="entry name" value="DIAMINOPIMELATE DECARBOXYLASE"/>
    <property type="match status" value="1"/>
</dbReference>
<feature type="compositionally biased region" description="Low complexity" evidence="10">
    <location>
        <begin position="13"/>
        <end position="28"/>
    </location>
</feature>
<feature type="binding site" evidence="6">
    <location>
        <position position="452"/>
    </location>
    <ligand>
        <name>substrate</name>
    </ligand>
</feature>
<dbReference type="Gene3D" id="3.20.20.10">
    <property type="entry name" value="Alanine racemase"/>
    <property type="match status" value="1"/>
</dbReference>
<dbReference type="NCBIfam" id="TIGR01048">
    <property type="entry name" value="lysA"/>
    <property type="match status" value="1"/>
</dbReference>
<dbReference type="RefSeq" id="WP_354643765.1">
    <property type="nucleotide sequence ID" value="NZ_CP159872.1"/>
</dbReference>
<keyword evidence="2 6" id="KW-0210">Decarboxylase</keyword>
<dbReference type="Pfam" id="PF02784">
    <property type="entry name" value="Orn_Arg_deC_N"/>
    <property type="match status" value="1"/>
</dbReference>
<dbReference type="PRINTS" id="PR01181">
    <property type="entry name" value="DAPDCRBXLASE"/>
</dbReference>
<feature type="binding site" evidence="6">
    <location>
        <position position="395"/>
    </location>
    <ligand>
        <name>substrate</name>
    </ligand>
</feature>
<dbReference type="PRINTS" id="PR01179">
    <property type="entry name" value="ODADCRBXLASE"/>
</dbReference>
<accession>A0AAU8K440</accession>
<evidence type="ECO:0000256" key="7">
    <source>
        <dbReference type="NCBIfam" id="TIGR01048"/>
    </source>
</evidence>
<dbReference type="InterPro" id="IPR002986">
    <property type="entry name" value="DAP_deCOOHase_LysA"/>
</dbReference>
<dbReference type="SUPFAM" id="SSF50621">
    <property type="entry name" value="Alanine racemase C-terminal domain-like"/>
    <property type="match status" value="1"/>
</dbReference>
<dbReference type="GO" id="GO:0030170">
    <property type="term" value="F:pyridoxal phosphate binding"/>
    <property type="evidence" value="ECO:0007669"/>
    <property type="project" value="UniProtKB-UniRule"/>
</dbReference>
<dbReference type="AlphaFoldDB" id="A0AAU8K440"/>
<keyword evidence="3 6" id="KW-0663">Pyridoxal phosphate</keyword>
<evidence type="ECO:0000256" key="1">
    <source>
        <dbReference type="ARBA" id="ARBA00001933"/>
    </source>
</evidence>
<evidence type="ECO:0000256" key="2">
    <source>
        <dbReference type="ARBA" id="ARBA00022793"/>
    </source>
</evidence>
<dbReference type="InterPro" id="IPR009006">
    <property type="entry name" value="Ala_racemase/Decarboxylase_C"/>
</dbReference>
<dbReference type="PROSITE" id="PS00878">
    <property type="entry name" value="ODR_DC_2_1"/>
    <property type="match status" value="1"/>
</dbReference>
<evidence type="ECO:0000256" key="4">
    <source>
        <dbReference type="ARBA" id="ARBA00023154"/>
    </source>
</evidence>
<evidence type="ECO:0000313" key="12">
    <source>
        <dbReference type="EMBL" id="XCM82830.1"/>
    </source>
</evidence>
<feature type="domain" description="Orn/DAP/Arg decarboxylase 2 N-terminal" evidence="11">
    <location>
        <begin position="105"/>
        <end position="358"/>
    </location>
</feature>
<evidence type="ECO:0000256" key="6">
    <source>
        <dbReference type="HAMAP-Rule" id="MF_02120"/>
    </source>
</evidence>
<comment type="function">
    <text evidence="6">Specifically catalyzes the decarboxylation of meso-diaminopimelate (meso-DAP) to L-lysine.</text>
</comment>
<feature type="compositionally biased region" description="Polar residues" evidence="10">
    <location>
        <begin position="1"/>
        <end position="10"/>
    </location>
</feature>
<evidence type="ECO:0000256" key="5">
    <source>
        <dbReference type="ARBA" id="ARBA00023239"/>
    </source>
</evidence>
<evidence type="ECO:0000256" key="8">
    <source>
        <dbReference type="PIRSR" id="PIRSR600183-50"/>
    </source>
</evidence>
<dbReference type="CDD" id="cd06828">
    <property type="entry name" value="PLPDE_III_DapDC"/>
    <property type="match status" value="1"/>
</dbReference>
<evidence type="ECO:0000259" key="11">
    <source>
        <dbReference type="Pfam" id="PF02784"/>
    </source>
</evidence>
<comment type="subunit">
    <text evidence="6">Homodimer.</text>
</comment>
<feature type="region of interest" description="Disordered" evidence="10">
    <location>
        <begin position="1"/>
        <end position="68"/>
    </location>
</feature>
<dbReference type="GO" id="GO:0008836">
    <property type="term" value="F:diaminopimelate decarboxylase activity"/>
    <property type="evidence" value="ECO:0007669"/>
    <property type="project" value="UniProtKB-UniRule"/>
</dbReference>
<dbReference type="InterPro" id="IPR022644">
    <property type="entry name" value="De-COase2_N"/>
</dbReference>
<keyword evidence="5 6" id="KW-0456">Lyase</keyword>
<comment type="cofactor">
    <cofactor evidence="1 6 8 9">
        <name>pyridoxal 5'-phosphate</name>
        <dbReference type="ChEBI" id="CHEBI:597326"/>
    </cofactor>
</comment>
<feature type="compositionally biased region" description="Low complexity" evidence="10">
    <location>
        <begin position="39"/>
        <end position="52"/>
    </location>
</feature>
<comment type="pathway">
    <text evidence="6 9">Amino-acid biosynthesis; L-lysine biosynthesis via DAP pathway; L-lysine from DL-2,6-diaminopimelate: step 1/1.</text>
</comment>
<comment type="similarity">
    <text evidence="6">Belongs to the Orn/Lys/Arg decarboxylase class-II family. LysA subfamily.</text>
</comment>
<dbReference type="InterPro" id="IPR000183">
    <property type="entry name" value="Orn/DAP/Arg_de-COase"/>
</dbReference>
<feature type="modified residue" description="N6-(pyridoxal phosphate)lysine" evidence="6 8">
    <location>
        <position position="128"/>
    </location>
</feature>
<dbReference type="GO" id="GO:0009089">
    <property type="term" value="P:lysine biosynthetic process via diaminopimelate"/>
    <property type="evidence" value="ECO:0007669"/>
    <property type="project" value="UniProtKB-UniRule"/>
</dbReference>
<feature type="binding site" evidence="6">
    <location>
        <begin position="351"/>
        <end position="354"/>
    </location>
    <ligand>
        <name>pyridoxal 5'-phosphate</name>
        <dbReference type="ChEBI" id="CHEBI:597326"/>
    </ligand>
</feature>
<sequence>MTTQISTSTADLAPAARPGTAAPTAPTAPIAPPAPVTPARPAVPSVPVIPDAPAVPPSRDGGGPVGRPWPASARVDRHGELLVGGVGLAEAADRFGTPLYVLDEDEVRARARTYRAALPGAEVLYAAKAFLSSAMADWVGEEGLGMDVCSAGELRLAVEAGFPPERLLLHGNAKSTEELRLALRLRVGRIVVDSFSEIPRLAALSIARSPQPVLVRVVPEVRAGHHESVRTGVAGQKFGFRLAGGDAEEAVDAVLAQPGLRLAGLHCHLGSQITEVEPYLAAVERLVGLMARVRDRHGVELSELDLGGGHGVCYLPGGPELDLAEFASRVPAALAAACARHGLPVPRLLVEPGRAIAAPAGIAVYRVLSVKRSSDGRVYAAVDGGMSDNPRPALYGARYAVRLVGRVSESAARAVDVVGRHCEAGDVLVRGARLPADLRAGDLLAVPTAGAYQLSMASGYNLVGRPAVAAVRDGRARLLIRRETVEDFRAREVGR</sequence>
<feature type="compositionally biased region" description="Pro residues" evidence="10">
    <location>
        <begin position="29"/>
        <end position="38"/>
    </location>
</feature>
<dbReference type="EC" id="4.1.1.20" evidence="6 7"/>